<accession>A0A0F8E3M3</accession>
<evidence type="ECO:0000256" key="9">
    <source>
        <dbReference type="ARBA" id="ARBA00022840"/>
    </source>
</evidence>
<dbReference type="PANTHER" id="PTHR36528">
    <property type="entry name" value="CRISPR SYSTEM SINGLE-STRAND-SPECIFIC DEOXYRIBONUCLEASE CAS10/CSM1 (SUBTYPE III-A)"/>
    <property type="match status" value="1"/>
</dbReference>
<dbReference type="GO" id="GO:0051607">
    <property type="term" value="P:defense response to virus"/>
    <property type="evidence" value="ECO:0007669"/>
    <property type="project" value="UniProtKB-KW"/>
</dbReference>
<organism evidence="15 22">
    <name type="scientific">Methanosarcina mazei</name>
    <name type="common">Methanosarcina frisia</name>
    <dbReference type="NCBI Taxonomy" id="2209"/>
    <lineage>
        <taxon>Archaea</taxon>
        <taxon>Methanobacteriati</taxon>
        <taxon>Methanobacteriota</taxon>
        <taxon>Stenosarchaea group</taxon>
        <taxon>Methanomicrobia</taxon>
        <taxon>Methanosarcinales</taxon>
        <taxon>Methanosarcinaceae</taxon>
        <taxon>Methanosarcina</taxon>
    </lineage>
</organism>
<dbReference type="EMBL" id="JJPL01000073">
    <property type="protein sequence ID" value="KKG64894.1"/>
    <property type="molecule type" value="Genomic_DNA"/>
</dbReference>
<evidence type="ECO:0000256" key="10">
    <source>
        <dbReference type="ARBA" id="ARBA00023118"/>
    </source>
</evidence>
<keyword evidence="8" id="KW-0269">Exonuclease</keyword>
<dbReference type="EMBL" id="JJQU01000176">
    <property type="protein sequence ID" value="KKH83189.1"/>
    <property type="molecule type" value="Genomic_DNA"/>
</dbReference>
<dbReference type="Pfam" id="PF18211">
    <property type="entry name" value="Csm1_B"/>
    <property type="match status" value="1"/>
</dbReference>
<dbReference type="RefSeq" id="WP_048044146.1">
    <property type="nucleotide sequence ID" value="NZ_CP029709.1"/>
</dbReference>
<keyword evidence="3" id="KW-0808">Transferase</keyword>
<evidence type="ECO:0000256" key="2">
    <source>
        <dbReference type="ARBA" id="ARBA00014333"/>
    </source>
</evidence>
<dbReference type="InterPro" id="IPR000160">
    <property type="entry name" value="GGDEF_dom"/>
</dbReference>
<evidence type="ECO:0000313" key="13">
    <source>
        <dbReference type="EMBL" id="KKF98650.1"/>
    </source>
</evidence>
<dbReference type="PROSITE" id="PS50887">
    <property type="entry name" value="GGDEF"/>
    <property type="match status" value="1"/>
</dbReference>
<evidence type="ECO:0000256" key="11">
    <source>
        <dbReference type="ARBA" id="ARBA00032922"/>
    </source>
</evidence>
<evidence type="ECO:0000256" key="5">
    <source>
        <dbReference type="ARBA" id="ARBA00022741"/>
    </source>
</evidence>
<dbReference type="InterPro" id="IPR043128">
    <property type="entry name" value="Rev_trsase/Diguanyl_cyclase"/>
</dbReference>
<keyword evidence="6" id="KW-0255">Endonuclease</keyword>
<dbReference type="EMBL" id="CP029709">
    <property type="protein sequence ID" value="QCR16188.1"/>
    <property type="molecule type" value="Genomic_DNA"/>
</dbReference>
<dbReference type="Proteomes" id="UP000034424">
    <property type="component" value="Unassembled WGS sequence"/>
</dbReference>
<evidence type="ECO:0000256" key="7">
    <source>
        <dbReference type="ARBA" id="ARBA00022801"/>
    </source>
</evidence>
<dbReference type="PATRIC" id="fig|2209.56.peg.4223"/>
<dbReference type="AlphaFoldDB" id="A0A0F8E3M3"/>
<dbReference type="Proteomes" id="UP000034298">
    <property type="component" value="Unassembled WGS sequence"/>
</dbReference>
<protein>
    <recommendedName>
        <fullName evidence="2">CRISPR system single-strand-specific deoxyribonuclease Cas10/Csm1 (subtype III-A)</fullName>
    </recommendedName>
    <alternativeName>
        <fullName evidence="11">Cyclic oligoadenylate synthase</fullName>
    </alternativeName>
</protein>
<evidence type="ECO:0000313" key="22">
    <source>
        <dbReference type="Proteomes" id="UP000034399"/>
    </source>
</evidence>
<evidence type="ECO:0000256" key="1">
    <source>
        <dbReference type="ARBA" id="ARBA00005700"/>
    </source>
</evidence>
<comment type="similarity">
    <text evidence="1">Belongs to the CRISPR-associated Cas10/Csm1 family.</text>
</comment>
<dbReference type="Gene3D" id="3.30.70.270">
    <property type="match status" value="1"/>
</dbReference>
<evidence type="ECO:0000313" key="25">
    <source>
        <dbReference type="Proteomes" id="UP000300067"/>
    </source>
</evidence>
<keyword evidence="5" id="KW-0547">Nucleotide-binding</keyword>
<dbReference type="Proteomes" id="UP000034152">
    <property type="component" value="Unassembled WGS sequence"/>
</dbReference>
<dbReference type="InterPro" id="IPR013408">
    <property type="entry name" value="Cas10/Csm1"/>
</dbReference>
<dbReference type="InterPro" id="IPR041062">
    <property type="entry name" value="Csm1_B"/>
</dbReference>
<feature type="domain" description="GGDEF" evidence="12">
    <location>
        <begin position="522"/>
        <end position="710"/>
    </location>
</feature>
<dbReference type="Proteomes" id="UP000300067">
    <property type="component" value="Chromosome"/>
</dbReference>
<dbReference type="EMBL" id="JJPC01000112">
    <property type="protein sequence ID" value="KKG32832.1"/>
    <property type="molecule type" value="Genomic_DNA"/>
</dbReference>
<keyword evidence="24" id="KW-1185">Reference proteome</keyword>
<proteinExistence type="inferred from homology"/>
<dbReference type="EMBL" id="JJPM01000169">
    <property type="protein sequence ID" value="KKG74413.1"/>
    <property type="molecule type" value="Genomic_DNA"/>
</dbReference>
<dbReference type="GO" id="GO:0004519">
    <property type="term" value="F:endonuclease activity"/>
    <property type="evidence" value="ECO:0007669"/>
    <property type="project" value="UniProtKB-KW"/>
</dbReference>
<evidence type="ECO:0000313" key="21">
    <source>
        <dbReference type="Proteomes" id="UP000034298"/>
    </source>
</evidence>
<dbReference type="GO" id="GO:0016740">
    <property type="term" value="F:transferase activity"/>
    <property type="evidence" value="ECO:0007669"/>
    <property type="project" value="UniProtKB-KW"/>
</dbReference>
<dbReference type="InterPro" id="IPR054767">
    <property type="entry name" value="Cas10-Cmr2_palm2"/>
</dbReference>
<dbReference type="EMBL" id="JJOS01000126">
    <property type="protein sequence ID" value="KKF98650.1"/>
    <property type="molecule type" value="Genomic_DNA"/>
</dbReference>
<reference evidence="19 25" key="2">
    <citation type="submission" date="2018-05" db="EMBL/GenBank/DDBJ databases">
        <title>Methanosarcina gilichinskyana sp. nov., a novel methanogenic archaeon isolated from Holocene permafrost, North East Russia.</title>
        <authorList>
            <person name="Oshurkova V."/>
            <person name="Meer M."/>
            <person name="Bochkareva O."/>
            <person name="Shcherbakova V."/>
        </authorList>
    </citation>
    <scope>NUCLEOTIDE SEQUENCE [LARGE SCALE GENOMIC DNA]</scope>
    <source>
        <strain evidence="19 25">JL01</strain>
    </source>
</reference>
<evidence type="ECO:0000313" key="15">
    <source>
        <dbReference type="EMBL" id="KKG34296.1"/>
    </source>
</evidence>
<reference evidence="20 21" key="1">
    <citation type="journal article" date="2015" name="ISME J.">
        <title>Genomic and phenotypic differentiation among Methanosarcina mazei populations from Columbia River sediment.</title>
        <authorList>
            <person name="Youngblut N.D."/>
            <person name="Wirth J.S."/>
            <person name="Henriksen J.R."/>
            <person name="Smith M."/>
            <person name="Simon H."/>
            <person name="Metcalf W.W."/>
            <person name="Whitaker R.J."/>
        </authorList>
    </citation>
    <scope>NUCLEOTIDE SEQUENCE [LARGE SCALE GENOMIC DNA]</scope>
    <source>
        <strain evidence="18 20">1.H.M.2.1</strain>
        <strain evidence="13 24">2.F.A.2.4</strain>
        <strain evidence="15 22">3.F.A.1A.1</strain>
        <strain evidence="14 21">3.F.A.1B.1</strain>
        <strain evidence="16 23">3.F.T.2.1</strain>
        <strain evidence="17">3.H.A.1A.1</strain>
    </source>
</reference>
<name>A0A0F8E3M3_METMZ</name>
<keyword evidence="9" id="KW-0067">ATP-binding</keyword>
<evidence type="ECO:0000256" key="4">
    <source>
        <dbReference type="ARBA" id="ARBA00022722"/>
    </source>
</evidence>
<gene>
    <name evidence="19" type="primary">cas10</name>
    <name evidence="19" type="ORF">DKM28_09265</name>
    <name evidence="14" type="ORF">DU30_07115</name>
    <name evidence="17" type="ORF">DU43_13695</name>
    <name evidence="13" type="ORF">DU47_05445</name>
    <name evidence="15" type="ORF">DU52_13200</name>
    <name evidence="16" type="ORF">DU67_07670</name>
    <name evidence="18" type="ORF">DU80_19520</name>
</gene>
<sequence length="833" mass="95737">MNDDELQLIFLLHDLGIFFKRTGLPPLEKFSKLTENEIGNGGSHSIWSASFAEELGLSQDIQNIILYHHNYDSLEGENARIASVLGQAAEFFSGEEELGPVNLLSVFSEVKLKEETCPEKCYLPIQKLDLAFEKPIRNEEVSNQEAYRKLWEDFRSELRKIGKDINPEILYQLIKKYTIFLPSFSRDISLFDYIKVKTAIATCLYRYTQDQKLDSNQSAEKPFLLISGGISGIQRFIYRVSSPAEAQAGMAKRLRGRSFFLNLLNDAVVTSIRNKLNLSEANLLWCGGGNFLILAINTDETKEKIKDFQKEVNKYLMGEFNAELFLNYTWEQAEVSELNDFSRLNGKLNQKLDENKKQKFVENLEDLFLEDKEDTFKTCSVCASPIKEKETLSEEIEKETLCEDCNEHTEIGRKIAHAKYYIKLISEKKSDKFDVFLFGVGYRFLRNENVAGYIRSISGISKSAQVLKINDTDFMDAELIKRCSESDISVSFGFMFMANTVPKHEDNILSFTNMAELSRGADKLGILKMDVDNLGKIFSGGFNKKSTGITRISTMSSMLDFYFSGILNRVCERNYFLDEVDICENCKKEAIKIILSPENENEASEIVYRMKDEKHACNLCLEKKSPAIYVNYAGGDDLLIIGPWDLIIQLAKDIRETFKDFTCQNPDINISAGISIINKKFPIGRAALLADEALQKSKNNGSYCRFKEEGKKEERKDSISVFGETVYWESREDLKGFYELLDFSNDLEKLIENKQISKSFVYSLLKMWNSNFGYDKELNEKARREKKAYVPYLKYQLARNVREKAVREDLDKKVLKNFPWIKIPVSWVSLKTR</sequence>
<evidence type="ECO:0000313" key="20">
    <source>
        <dbReference type="Proteomes" id="UP000034152"/>
    </source>
</evidence>
<evidence type="ECO:0000313" key="23">
    <source>
        <dbReference type="Proteomes" id="UP000034424"/>
    </source>
</evidence>
<evidence type="ECO:0000313" key="16">
    <source>
        <dbReference type="EMBL" id="KKG64894.1"/>
    </source>
</evidence>
<evidence type="ECO:0000313" key="24">
    <source>
        <dbReference type="Proteomes" id="UP000034578"/>
    </source>
</evidence>
<dbReference type="PANTHER" id="PTHR36528:SF1">
    <property type="entry name" value="CRISPR SYSTEM SINGLE-STRAND-SPECIFIC DEOXYRIBONUCLEASE CAS10_CSM1 (SUBTYPE III-A)"/>
    <property type="match status" value="1"/>
</dbReference>
<keyword evidence="7" id="KW-0378">Hydrolase</keyword>
<evidence type="ECO:0000259" key="12">
    <source>
        <dbReference type="PROSITE" id="PS50887"/>
    </source>
</evidence>
<dbReference type="Pfam" id="PF22335">
    <property type="entry name" value="Cas10-Cmr2_palm2"/>
    <property type="match status" value="1"/>
</dbReference>
<dbReference type="Gene3D" id="1.10.3210.10">
    <property type="entry name" value="Hypothetical protein af1432"/>
    <property type="match status" value="1"/>
</dbReference>
<dbReference type="EMBL" id="JJPA01000094">
    <property type="protein sequence ID" value="KKG34296.1"/>
    <property type="molecule type" value="Genomic_DNA"/>
</dbReference>
<evidence type="ECO:0000256" key="8">
    <source>
        <dbReference type="ARBA" id="ARBA00022839"/>
    </source>
</evidence>
<dbReference type="Proteomes" id="UP000034578">
    <property type="component" value="Unassembled WGS sequence"/>
</dbReference>
<dbReference type="GO" id="GO:0004527">
    <property type="term" value="F:exonuclease activity"/>
    <property type="evidence" value="ECO:0007669"/>
    <property type="project" value="UniProtKB-KW"/>
</dbReference>
<dbReference type="GO" id="GO:0005524">
    <property type="term" value="F:ATP binding"/>
    <property type="evidence" value="ECO:0007669"/>
    <property type="project" value="UniProtKB-KW"/>
</dbReference>
<evidence type="ECO:0000256" key="6">
    <source>
        <dbReference type="ARBA" id="ARBA00022759"/>
    </source>
</evidence>
<dbReference type="Proteomes" id="UP000034399">
    <property type="component" value="Unassembled WGS sequence"/>
</dbReference>
<evidence type="ECO:0000313" key="17">
    <source>
        <dbReference type="EMBL" id="KKG74413.1"/>
    </source>
</evidence>
<evidence type="ECO:0000313" key="14">
    <source>
        <dbReference type="EMBL" id="KKG32832.1"/>
    </source>
</evidence>
<keyword evidence="10" id="KW-0051">Antiviral defense</keyword>
<evidence type="ECO:0000313" key="18">
    <source>
        <dbReference type="EMBL" id="KKH83189.1"/>
    </source>
</evidence>
<dbReference type="NCBIfam" id="TIGR02578">
    <property type="entry name" value="cas_TM1811_Csm1"/>
    <property type="match status" value="1"/>
</dbReference>
<keyword evidence="4" id="KW-0540">Nuclease</keyword>
<evidence type="ECO:0000313" key="19">
    <source>
        <dbReference type="EMBL" id="QCR16188.1"/>
    </source>
</evidence>
<dbReference type="InterPro" id="IPR052117">
    <property type="entry name" value="Cas10/Csm1_subtype-III-A"/>
</dbReference>
<evidence type="ECO:0000256" key="3">
    <source>
        <dbReference type="ARBA" id="ARBA00022679"/>
    </source>
</evidence>